<dbReference type="AlphaFoldDB" id="A0A1Y1UDD3"/>
<evidence type="ECO:0000313" key="1">
    <source>
        <dbReference type="EMBL" id="ORX35557.1"/>
    </source>
</evidence>
<protein>
    <submittedName>
        <fullName evidence="1">Uncharacterized protein</fullName>
    </submittedName>
</protein>
<reference evidence="1 2" key="1">
    <citation type="submission" date="2017-03" db="EMBL/GenBank/DDBJ databases">
        <title>Widespread Adenine N6-methylation of Active Genes in Fungi.</title>
        <authorList>
            <consortium name="DOE Joint Genome Institute"/>
            <person name="Mondo S.J."/>
            <person name="Dannebaum R.O."/>
            <person name="Kuo R.C."/>
            <person name="Louie K.B."/>
            <person name="Bewick A.J."/>
            <person name="Labutti K."/>
            <person name="Haridas S."/>
            <person name="Kuo A."/>
            <person name="Salamov A."/>
            <person name="Ahrendt S.R."/>
            <person name="Lau R."/>
            <person name="Bowen B.P."/>
            <person name="Lipzen A."/>
            <person name="Sullivan W."/>
            <person name="Andreopoulos W.B."/>
            <person name="Clum A."/>
            <person name="Lindquist E."/>
            <person name="Daum C."/>
            <person name="Northen T.R."/>
            <person name="Ramamoorthy G."/>
            <person name="Schmitz R.J."/>
            <person name="Gryganskyi A."/>
            <person name="Culley D."/>
            <person name="Magnuson J."/>
            <person name="James T.Y."/>
            <person name="O'Malley M.A."/>
            <person name="Stajich J.E."/>
            <person name="Spatafora J.W."/>
            <person name="Visel A."/>
            <person name="Grigoriev I.V."/>
        </authorList>
    </citation>
    <scope>NUCLEOTIDE SEQUENCE [LARGE SCALE GENOMIC DNA]</scope>
    <source>
        <strain evidence="1 2">NRRL Y-17943</strain>
    </source>
</reference>
<dbReference type="InParanoid" id="A0A1Y1UDD3"/>
<accession>A0A1Y1UDD3</accession>
<keyword evidence="2" id="KW-1185">Reference proteome</keyword>
<dbReference type="Proteomes" id="UP000193218">
    <property type="component" value="Unassembled WGS sequence"/>
</dbReference>
<evidence type="ECO:0000313" key="2">
    <source>
        <dbReference type="Proteomes" id="UP000193218"/>
    </source>
</evidence>
<proteinExistence type="predicted"/>
<organism evidence="1 2">
    <name type="scientific">Kockovaella imperatae</name>
    <dbReference type="NCBI Taxonomy" id="4999"/>
    <lineage>
        <taxon>Eukaryota</taxon>
        <taxon>Fungi</taxon>
        <taxon>Dikarya</taxon>
        <taxon>Basidiomycota</taxon>
        <taxon>Agaricomycotina</taxon>
        <taxon>Tremellomycetes</taxon>
        <taxon>Tremellales</taxon>
        <taxon>Cuniculitremaceae</taxon>
        <taxon>Kockovaella</taxon>
    </lineage>
</organism>
<dbReference type="EMBL" id="NBSH01000010">
    <property type="protein sequence ID" value="ORX35557.1"/>
    <property type="molecule type" value="Genomic_DNA"/>
</dbReference>
<dbReference type="OrthoDB" id="2591811at2759"/>
<dbReference type="RefSeq" id="XP_021869721.1">
    <property type="nucleotide sequence ID" value="XM_022019146.1"/>
</dbReference>
<sequence length="386" mass="42817">MAEGINKKSVPLTHPTHVQDIIAAPLEENDIELFMSNLGDYVNAASVPSIRHIQFLFYLSLFPPAAPLKPSPLFLLKRLLACHSPVTLSVASPVPSYGSQVPVYANWHVDTGIQMERQTMKLLKRCRAGVWDLFWVSVEEEDKVVSDTAWELIGWCVELWEKDQAESEDSFSALFVAQLGGPSPDLAKDNASSIVDITRCAFEESGASLSQMRRIELAARMFALLINATTVSPPRFHPPSLSLTFLPLFRSALGPEHISMFLSILQPRTPHYVLAHIYTIALEELAGCRISRARSRKLRGSTDDFDYSFGALAPPTVTFLLGDLLLLPPRPDQDNRMAVIKLALVGIMLGQYPGAEAWLVSPDTLERLKETNPDSIIITLLQHALH</sequence>
<comment type="caution">
    <text evidence="1">The sequence shown here is derived from an EMBL/GenBank/DDBJ whole genome shotgun (WGS) entry which is preliminary data.</text>
</comment>
<gene>
    <name evidence="1" type="ORF">BD324DRAFT_682335</name>
</gene>
<dbReference type="GeneID" id="33560955"/>
<name>A0A1Y1UDD3_9TREE</name>